<dbReference type="InterPro" id="IPR025736">
    <property type="entry name" value="PucR_C-HTH_dom"/>
</dbReference>
<keyword evidence="3" id="KW-1185">Reference proteome</keyword>
<evidence type="ECO:0000313" key="3">
    <source>
        <dbReference type="Proteomes" id="UP001146336"/>
    </source>
</evidence>
<evidence type="ECO:0000313" key="2">
    <source>
        <dbReference type="EMBL" id="MDF9300068.1"/>
    </source>
</evidence>
<comment type="caution">
    <text evidence="2">The sequence shown here is derived from an EMBL/GenBank/DDBJ whole genome shotgun (WGS) entry which is preliminary data.</text>
</comment>
<dbReference type="Gene3D" id="1.10.10.2840">
    <property type="entry name" value="PucR C-terminal helix-turn-helix domain"/>
    <property type="match status" value="1"/>
</dbReference>
<proteinExistence type="predicted"/>
<dbReference type="InterPro" id="IPR042070">
    <property type="entry name" value="PucR_C-HTH_sf"/>
</dbReference>
<dbReference type="RefSeq" id="WP_242458239.1">
    <property type="nucleotide sequence ID" value="NZ_JAOZFC020000001.1"/>
</dbReference>
<feature type="domain" description="PucR C-terminal helix-turn-helix" evidence="1">
    <location>
        <begin position="156"/>
        <end position="209"/>
    </location>
</feature>
<name>A0ABT6D4M1_9LACO</name>
<gene>
    <name evidence="2" type="ORF">OIT47_007280</name>
</gene>
<reference evidence="2" key="1">
    <citation type="submission" date="2023-03" db="EMBL/GenBank/DDBJ databases">
        <title>Comparative genomics of Weissella fermenti BK2, and weissella type species.</title>
        <authorList>
            <person name="Lee J.K."/>
            <person name="Baek J.H."/>
            <person name="Kim J.M."/>
            <person name="Choi D.G."/>
            <person name="Jeon C.O."/>
        </authorList>
    </citation>
    <scope>NUCLEOTIDE SEQUENCE</scope>
    <source>
        <strain evidence="2">BK2</strain>
    </source>
</reference>
<dbReference type="Pfam" id="PF13556">
    <property type="entry name" value="HTH_30"/>
    <property type="match status" value="1"/>
</dbReference>
<dbReference type="EMBL" id="JAOZFC020000001">
    <property type="protein sequence ID" value="MDF9300068.1"/>
    <property type="molecule type" value="Genomic_DNA"/>
</dbReference>
<dbReference type="Proteomes" id="UP001146336">
    <property type="component" value="Unassembled WGS sequence"/>
</dbReference>
<accession>A0ABT6D4M1</accession>
<organism evidence="2 3">
    <name type="scientific">Weissella fermenti</name>
    <dbReference type="NCBI Taxonomy" id="2987699"/>
    <lineage>
        <taxon>Bacteria</taxon>
        <taxon>Bacillati</taxon>
        <taxon>Bacillota</taxon>
        <taxon>Bacilli</taxon>
        <taxon>Lactobacillales</taxon>
        <taxon>Lactobacillaceae</taxon>
        <taxon>Weissella</taxon>
    </lineage>
</organism>
<sequence length="240" mass="27673">MMLQTFMQNWLALPENDIIAEKSFVNKARAYGVDFNEKYVAIVVEGEKQQLPDERLAFELDYLRRVYVVHAGEVDDFLPRLPKRALAGVGMAHHDIYESVKEGIFALAMTHPMVDEMRTQYYEHMMDLAIIIDAGVTYPETEQLIHDYLDDEVMLTLWLYATFGQSMCALSDALHVHRRTIQYRLDKITTVTGLNPRVTSEACTLLLAYVRRRTSVIVPALIEQLSRVMMQGERRQIVNS</sequence>
<evidence type="ECO:0000259" key="1">
    <source>
        <dbReference type="Pfam" id="PF13556"/>
    </source>
</evidence>
<protein>
    <submittedName>
        <fullName evidence="2">Helix-turn-helix domain-containing protein</fullName>
    </submittedName>
</protein>